<proteinExistence type="predicted"/>
<evidence type="ECO:0000259" key="1">
    <source>
        <dbReference type="PROSITE" id="PS51203"/>
    </source>
</evidence>
<dbReference type="PROSITE" id="PS51203">
    <property type="entry name" value="CS"/>
    <property type="match status" value="1"/>
</dbReference>
<dbReference type="SUPFAM" id="SSF49764">
    <property type="entry name" value="HSP20-like chaperones"/>
    <property type="match status" value="1"/>
</dbReference>
<dbReference type="FunFam" id="2.60.40.790:FF:000050">
    <property type="entry name" value="Probable inactive shikimate kinase like 2, chloroplastic"/>
    <property type="match status" value="1"/>
</dbReference>
<comment type="caution">
    <text evidence="2">The sequence shown here is derived from an EMBL/GenBank/DDBJ whole genome shotgun (WGS) entry which is preliminary data.</text>
</comment>
<dbReference type="Gene3D" id="2.60.40.790">
    <property type="match status" value="1"/>
</dbReference>
<dbReference type="CDD" id="cd06463">
    <property type="entry name" value="p23_like"/>
    <property type="match status" value="1"/>
</dbReference>
<name>A0A7J0DED4_9ERIC</name>
<evidence type="ECO:0000313" key="3">
    <source>
        <dbReference type="Proteomes" id="UP000585474"/>
    </source>
</evidence>
<evidence type="ECO:0000313" key="2">
    <source>
        <dbReference type="EMBL" id="GFS33431.1"/>
    </source>
</evidence>
<gene>
    <name evidence="2" type="ORF">Acr_00g0028440</name>
</gene>
<protein>
    <submittedName>
        <fullName evidence="2">Shikimate kinase like 2</fullName>
    </submittedName>
</protein>
<keyword evidence="2" id="KW-0808">Transferase</keyword>
<dbReference type="AlphaFoldDB" id="A0A7J0DED4"/>
<dbReference type="InterPro" id="IPR007052">
    <property type="entry name" value="CS_dom"/>
</dbReference>
<dbReference type="InterPro" id="IPR008978">
    <property type="entry name" value="HSP20-like_chaperone"/>
</dbReference>
<keyword evidence="2" id="KW-0418">Kinase</keyword>
<dbReference type="EMBL" id="BJWL01000188">
    <property type="protein sequence ID" value="GFS33431.1"/>
    <property type="molecule type" value="Genomic_DNA"/>
</dbReference>
<feature type="domain" description="CS" evidence="1">
    <location>
        <begin position="64"/>
        <end position="158"/>
    </location>
</feature>
<dbReference type="OrthoDB" id="515366at2759"/>
<dbReference type="GO" id="GO:0006950">
    <property type="term" value="P:response to stress"/>
    <property type="evidence" value="ECO:0007669"/>
    <property type="project" value="UniProtKB-ARBA"/>
</dbReference>
<keyword evidence="3" id="KW-1185">Reference proteome</keyword>
<accession>A0A7J0DED4</accession>
<dbReference type="GO" id="GO:0016301">
    <property type="term" value="F:kinase activity"/>
    <property type="evidence" value="ECO:0007669"/>
    <property type="project" value="UniProtKB-KW"/>
</dbReference>
<organism evidence="2 3">
    <name type="scientific">Actinidia rufa</name>
    <dbReference type="NCBI Taxonomy" id="165716"/>
    <lineage>
        <taxon>Eukaryota</taxon>
        <taxon>Viridiplantae</taxon>
        <taxon>Streptophyta</taxon>
        <taxon>Embryophyta</taxon>
        <taxon>Tracheophyta</taxon>
        <taxon>Spermatophyta</taxon>
        <taxon>Magnoliopsida</taxon>
        <taxon>eudicotyledons</taxon>
        <taxon>Gunneridae</taxon>
        <taxon>Pentapetalae</taxon>
        <taxon>asterids</taxon>
        <taxon>Ericales</taxon>
        <taxon>Actinidiaceae</taxon>
        <taxon>Actinidia</taxon>
    </lineage>
</organism>
<dbReference type="PANTHER" id="PTHR46238">
    <property type="entry name" value="REVERSE TRANSCRIPTASE DOMAIN-CONTAINING PROTEIN"/>
    <property type="match status" value="1"/>
</dbReference>
<dbReference type="Proteomes" id="UP000585474">
    <property type="component" value="Unassembled WGS sequence"/>
</dbReference>
<reference evidence="3" key="1">
    <citation type="submission" date="2019-07" db="EMBL/GenBank/DDBJ databases">
        <title>De Novo Assembly of kiwifruit Actinidia rufa.</title>
        <authorList>
            <person name="Sugita-Konishi S."/>
            <person name="Sato K."/>
            <person name="Mori E."/>
            <person name="Abe Y."/>
            <person name="Kisaki G."/>
            <person name="Hamano K."/>
            <person name="Suezawa K."/>
            <person name="Otani M."/>
            <person name="Fukuda T."/>
            <person name="Manabe T."/>
            <person name="Gomi K."/>
            <person name="Tabuchi M."/>
            <person name="Akimitsu K."/>
            <person name="Kataoka I."/>
        </authorList>
    </citation>
    <scope>NUCLEOTIDE SEQUENCE [LARGE SCALE GENOMIC DNA]</scope>
    <source>
        <strain evidence="3">cv. Fuchu</strain>
    </source>
</reference>
<sequence>MTTTPCASLCCCSANPYKTSELWLPKTSISPCKPSSSSFLRLSSINFKRFNPKLTCKNTSTFSTTTAHYEFLDGHTELELRLEVGGNDIQSPSDIFVDADESSLAIRIQHSGSLKTLMETKCLYDKIKPAETIWYMDDDELVVNLKKQDPDLKWPDIIESWESLTVGVMQLLKGTSIYLVGESSEINEKIARELAVGLGIQVGWLKWRETSGVSCDRRVPPKLKENLYRMAIRPAMLYGTKCWAAKKQQATKISVAEMRMLKWMCGKTRNDRIRNVNICDMVGVAPIEDKLRET</sequence>
<dbReference type="PANTHER" id="PTHR46238:SF8">
    <property type="entry name" value="ENDONUCLEASE_EXONUCLEASE_PHOSPHATASE DOMAIN-CONTAINING PROTEIN"/>
    <property type="match status" value="1"/>
</dbReference>